<dbReference type="SUPFAM" id="SSF51735">
    <property type="entry name" value="NAD(P)-binding Rossmann-fold domains"/>
    <property type="match status" value="1"/>
</dbReference>
<evidence type="ECO:0000259" key="1">
    <source>
        <dbReference type="Pfam" id="PF01370"/>
    </source>
</evidence>
<dbReference type="CDD" id="cd08946">
    <property type="entry name" value="SDR_e"/>
    <property type="match status" value="1"/>
</dbReference>
<dbReference type="Proteomes" id="UP000630528">
    <property type="component" value="Unassembled WGS sequence"/>
</dbReference>
<dbReference type="Pfam" id="PF01370">
    <property type="entry name" value="Epimerase"/>
    <property type="match status" value="1"/>
</dbReference>
<dbReference type="InterPro" id="IPR050177">
    <property type="entry name" value="Lipid_A_modif_metabolic_enz"/>
</dbReference>
<dbReference type="RefSeq" id="WP_201176552.1">
    <property type="nucleotide sequence ID" value="NZ_JAEPWM010000011.1"/>
</dbReference>
<evidence type="ECO:0000313" key="2">
    <source>
        <dbReference type="EMBL" id="MBK6008743.1"/>
    </source>
</evidence>
<proteinExistence type="predicted"/>
<name>A0A934TWI2_9BURK</name>
<organism evidence="2 3">
    <name type="scientific">Ramlibacter ginsenosidimutans</name>
    <dbReference type="NCBI Taxonomy" id="502333"/>
    <lineage>
        <taxon>Bacteria</taxon>
        <taxon>Pseudomonadati</taxon>
        <taxon>Pseudomonadota</taxon>
        <taxon>Betaproteobacteria</taxon>
        <taxon>Burkholderiales</taxon>
        <taxon>Comamonadaceae</taxon>
        <taxon>Ramlibacter</taxon>
    </lineage>
</organism>
<evidence type="ECO:0000313" key="3">
    <source>
        <dbReference type="Proteomes" id="UP000630528"/>
    </source>
</evidence>
<dbReference type="PANTHER" id="PTHR43245">
    <property type="entry name" value="BIFUNCTIONAL POLYMYXIN RESISTANCE PROTEIN ARNA"/>
    <property type="match status" value="1"/>
</dbReference>
<accession>A0A934TWI2</accession>
<gene>
    <name evidence="2" type="ORF">JJB11_21810</name>
</gene>
<dbReference type="Gene3D" id="3.40.50.720">
    <property type="entry name" value="NAD(P)-binding Rossmann-like Domain"/>
    <property type="match status" value="1"/>
</dbReference>
<dbReference type="InterPro" id="IPR036291">
    <property type="entry name" value="NAD(P)-bd_dom_sf"/>
</dbReference>
<keyword evidence="3" id="KW-1185">Reference proteome</keyword>
<feature type="domain" description="NAD-dependent epimerase/dehydratase" evidence="1">
    <location>
        <begin position="20"/>
        <end position="261"/>
    </location>
</feature>
<dbReference type="AlphaFoldDB" id="A0A934TWI2"/>
<sequence length="331" mass="35002">MTCPSENAGGKPVLQPGDRVVVAGGRGFVGSHIVRALVAFGCEVDVLGPKMDSDLLADVAGQVGSIDVGIDDAAAVRAALARVAPHAVVSCAAYAGSGEGLMRAGESDADRAFGINVDGLRHLLAASREAGVRQVVWTSSTVVYGDAGSYAQERVDESAAKCPLTVYGLTKHLAEEVAEFAVRRDGVAVTALRLPLILGPGLWYRGAAAQLMDLIRAARPGARHGFGFHNEAVDLMHVRDVAAAVLCTLRHPRRLAATYNINGFTAHPQEIAERLQQMVPGFAVDFRAQPPALLFPLVDDRRFRRDTGFSPSLDLSRLLAEMLEGGGPHTP</sequence>
<reference evidence="2" key="2">
    <citation type="submission" date="2021-01" db="EMBL/GenBank/DDBJ databases">
        <authorList>
            <person name="Kang M."/>
        </authorList>
    </citation>
    <scope>NUCLEOTIDE SEQUENCE</scope>
    <source>
        <strain evidence="2">KACC 17527</strain>
    </source>
</reference>
<protein>
    <submittedName>
        <fullName evidence="2">NAD(P)-dependent oxidoreductase</fullName>
    </submittedName>
</protein>
<reference evidence="2" key="1">
    <citation type="journal article" date="2012" name="J. Microbiol. Biotechnol.">
        <title>Ramlibacter ginsenosidimutans sp. nov., with ginsenoside-converting activity.</title>
        <authorList>
            <person name="Wang L."/>
            <person name="An D.S."/>
            <person name="Kim S.G."/>
            <person name="Jin F.X."/>
            <person name="Kim S.C."/>
            <person name="Lee S.T."/>
            <person name="Im W.T."/>
        </authorList>
    </citation>
    <scope>NUCLEOTIDE SEQUENCE</scope>
    <source>
        <strain evidence="2">KACC 17527</strain>
    </source>
</reference>
<comment type="caution">
    <text evidence="2">The sequence shown here is derived from an EMBL/GenBank/DDBJ whole genome shotgun (WGS) entry which is preliminary data.</text>
</comment>
<dbReference type="InterPro" id="IPR001509">
    <property type="entry name" value="Epimerase_deHydtase"/>
</dbReference>
<dbReference type="EMBL" id="JAEPWM010000011">
    <property type="protein sequence ID" value="MBK6008743.1"/>
    <property type="molecule type" value="Genomic_DNA"/>
</dbReference>